<evidence type="ECO:0000256" key="4">
    <source>
        <dbReference type="ARBA" id="ARBA00023125"/>
    </source>
</evidence>
<comment type="function">
    <text evidence="6">Repressor of the lactose catabolism operon. Galactose-6-phosphate is the inducer.</text>
</comment>
<dbReference type="EMBL" id="ACDZ02000009">
    <property type="protein sequence ID" value="EER68407.1"/>
    <property type="molecule type" value="Genomic_DNA"/>
</dbReference>
<dbReference type="Gene3D" id="3.40.50.1360">
    <property type="match status" value="1"/>
</dbReference>
<dbReference type="SMART" id="SM00420">
    <property type="entry name" value="HTH_DEOR"/>
    <property type="match status" value="1"/>
</dbReference>
<dbReference type="Pfam" id="PF08220">
    <property type="entry name" value="HTH_DeoR"/>
    <property type="match status" value="1"/>
</dbReference>
<keyword evidence="2" id="KW-0678">Repressor</keyword>
<evidence type="ECO:0000313" key="9">
    <source>
        <dbReference type="Proteomes" id="UP000006004"/>
    </source>
</evidence>
<dbReference type="InterPro" id="IPR050313">
    <property type="entry name" value="Carb_Metab_HTH_regulators"/>
</dbReference>
<name>C5NWM7_9BACL</name>
<dbReference type="InterPro" id="IPR001034">
    <property type="entry name" value="DeoR_HTH"/>
</dbReference>
<dbReference type="AlphaFoldDB" id="C5NWM7"/>
<dbReference type="PANTHER" id="PTHR30363:SF4">
    <property type="entry name" value="GLYCEROL-3-PHOSPHATE REGULON REPRESSOR"/>
    <property type="match status" value="1"/>
</dbReference>
<organism evidence="8 9">
    <name type="scientific">Gemella haemolysans ATCC 10379</name>
    <dbReference type="NCBI Taxonomy" id="546270"/>
    <lineage>
        <taxon>Bacteria</taxon>
        <taxon>Bacillati</taxon>
        <taxon>Bacillota</taxon>
        <taxon>Bacilli</taxon>
        <taxon>Bacillales</taxon>
        <taxon>Gemellaceae</taxon>
        <taxon>Gemella</taxon>
    </lineage>
</organism>
<dbReference type="GO" id="GO:0003700">
    <property type="term" value="F:DNA-binding transcription factor activity"/>
    <property type="evidence" value="ECO:0007669"/>
    <property type="project" value="InterPro"/>
</dbReference>
<evidence type="ECO:0000313" key="8">
    <source>
        <dbReference type="EMBL" id="EER68407.1"/>
    </source>
</evidence>
<proteinExistence type="predicted"/>
<protein>
    <recommendedName>
        <fullName evidence="1">Lactose phosphotransferase system repressor</fullName>
    </recommendedName>
</protein>
<dbReference type="SMART" id="SM01134">
    <property type="entry name" value="DeoRC"/>
    <property type="match status" value="1"/>
</dbReference>
<evidence type="ECO:0000259" key="7">
    <source>
        <dbReference type="PROSITE" id="PS51000"/>
    </source>
</evidence>
<comment type="caution">
    <text evidence="8">The sequence shown here is derived from an EMBL/GenBank/DDBJ whole genome shotgun (WGS) entry which is preliminary data.</text>
</comment>
<dbReference type="Pfam" id="PF00455">
    <property type="entry name" value="DeoRC"/>
    <property type="match status" value="1"/>
</dbReference>
<dbReference type="PRINTS" id="PR00037">
    <property type="entry name" value="HTHLACR"/>
</dbReference>
<keyword evidence="5" id="KW-0804">Transcription</keyword>
<evidence type="ECO:0000256" key="3">
    <source>
        <dbReference type="ARBA" id="ARBA00023015"/>
    </source>
</evidence>
<dbReference type="PROSITE" id="PS51000">
    <property type="entry name" value="HTH_DEOR_2"/>
    <property type="match status" value="1"/>
</dbReference>
<reference evidence="8" key="1">
    <citation type="submission" date="2009-01" db="EMBL/GenBank/DDBJ databases">
        <authorList>
            <person name="Fulton L."/>
            <person name="Clifton S."/>
            <person name="Chinwalla A.T."/>
            <person name="Mitreva M."/>
            <person name="Sodergren E."/>
            <person name="Weinstock G."/>
            <person name="Clifton S."/>
            <person name="Dooling D.J."/>
            <person name="Fulton B."/>
            <person name="Minx P."/>
            <person name="Pepin K.H."/>
            <person name="Johnson M."/>
            <person name="Bhonagiri V."/>
            <person name="Nash W.E."/>
            <person name="Mardis E.R."/>
            <person name="Wilson R.K."/>
        </authorList>
    </citation>
    <scope>NUCLEOTIDE SEQUENCE [LARGE SCALE GENOMIC DNA]</scope>
    <source>
        <strain evidence="8">ATCC 10379</strain>
    </source>
</reference>
<dbReference type="Gene3D" id="1.10.10.10">
    <property type="entry name" value="Winged helix-like DNA-binding domain superfamily/Winged helix DNA-binding domain"/>
    <property type="match status" value="1"/>
</dbReference>
<dbReference type="PANTHER" id="PTHR30363">
    <property type="entry name" value="HTH-TYPE TRANSCRIPTIONAL REGULATOR SRLR-RELATED"/>
    <property type="match status" value="1"/>
</dbReference>
<gene>
    <name evidence="8" type="ORF">GEMHA0001_1167</name>
</gene>
<keyword evidence="9" id="KW-1185">Reference proteome</keyword>
<dbReference type="eggNOG" id="COG1349">
    <property type="taxonomic scope" value="Bacteria"/>
</dbReference>
<dbReference type="InterPro" id="IPR036388">
    <property type="entry name" value="WH-like_DNA-bd_sf"/>
</dbReference>
<sequence>MLNLLVESGEKMLKIDRHSYILNELKTKHLVRVSKLAHDMKVTEMTIRRDLQELEDYGHLTRIHGGAKLKPKNFYQEDNYNKKISVNVEEKKQIARKVADLIKDNETIFIGPGSTTSYLAEFLQDKNLNIVTNSLTVFEQFKDNPSCDLIFIGGRYRQKTKGFIGYFTQDALSKISVNKVFVGVNGIDLEKVTISDEEEGRCNETILNNATERYVLADHSKFSTHAFYTFFQLKDLTAIISDDVLDETIKDQYRKEVEII</sequence>
<dbReference type="PROSITE" id="PS00894">
    <property type="entry name" value="HTH_DEOR_1"/>
    <property type="match status" value="1"/>
</dbReference>
<dbReference type="GO" id="GO:0003677">
    <property type="term" value="F:DNA binding"/>
    <property type="evidence" value="ECO:0007669"/>
    <property type="project" value="UniProtKB-KW"/>
</dbReference>
<dbReference type="InterPro" id="IPR037171">
    <property type="entry name" value="NagB/RpiA_transferase-like"/>
</dbReference>
<reference evidence="8" key="2">
    <citation type="submission" date="2009-06" db="EMBL/GenBank/DDBJ databases">
        <authorList>
            <person name="Sebastian Y."/>
            <person name="Madupu R."/>
            <person name="Durkin A.S."/>
            <person name="Torralba M."/>
            <person name="Methe B."/>
            <person name="Sutton G.G."/>
            <person name="Strausberg R.L."/>
            <person name="Nelson K.E."/>
        </authorList>
    </citation>
    <scope>NUCLEOTIDE SEQUENCE [LARGE SCALE GENOMIC DNA]</scope>
    <source>
        <strain evidence="8">ATCC 10379</strain>
    </source>
</reference>
<dbReference type="Proteomes" id="UP000006004">
    <property type="component" value="Unassembled WGS sequence"/>
</dbReference>
<keyword evidence="3" id="KW-0805">Transcription regulation</keyword>
<dbReference type="GeneID" id="93289040"/>
<dbReference type="InterPro" id="IPR014036">
    <property type="entry name" value="DeoR-like_C"/>
</dbReference>
<evidence type="ECO:0000256" key="6">
    <source>
        <dbReference type="ARBA" id="ARBA00024937"/>
    </source>
</evidence>
<evidence type="ECO:0000256" key="2">
    <source>
        <dbReference type="ARBA" id="ARBA00022491"/>
    </source>
</evidence>
<dbReference type="InterPro" id="IPR018356">
    <property type="entry name" value="Tscrpt_reg_HTH_DeoR_CS"/>
</dbReference>
<accession>C5NWM7</accession>
<dbReference type="RefSeq" id="WP_003144477.1">
    <property type="nucleotide sequence ID" value="NZ_ACDZ02000009.1"/>
</dbReference>
<evidence type="ECO:0000256" key="5">
    <source>
        <dbReference type="ARBA" id="ARBA00023163"/>
    </source>
</evidence>
<keyword evidence="4" id="KW-0238">DNA-binding</keyword>
<dbReference type="SUPFAM" id="SSF46785">
    <property type="entry name" value="Winged helix' DNA-binding domain"/>
    <property type="match status" value="1"/>
</dbReference>
<dbReference type="InterPro" id="IPR036390">
    <property type="entry name" value="WH_DNA-bd_sf"/>
</dbReference>
<feature type="domain" description="HTH deoR-type" evidence="7">
    <location>
        <begin position="14"/>
        <end position="69"/>
    </location>
</feature>
<evidence type="ECO:0000256" key="1">
    <source>
        <dbReference type="ARBA" id="ARBA00021390"/>
    </source>
</evidence>
<dbReference type="SUPFAM" id="SSF100950">
    <property type="entry name" value="NagB/RpiA/CoA transferase-like"/>
    <property type="match status" value="1"/>
</dbReference>